<feature type="region of interest" description="Disordered" evidence="4">
    <location>
        <begin position="1"/>
        <end position="34"/>
    </location>
</feature>
<gene>
    <name evidence="6" type="ORF">GCM10008939_29920</name>
</gene>
<dbReference type="Gene3D" id="3.40.605.10">
    <property type="entry name" value="Aldehyde Dehydrogenase, Chain A, domain 1"/>
    <property type="match status" value="1"/>
</dbReference>
<dbReference type="GO" id="GO:0004777">
    <property type="term" value="F:succinate-semialdehyde dehydrogenase (NAD+) activity"/>
    <property type="evidence" value="ECO:0007669"/>
    <property type="project" value="TreeGrafter"/>
</dbReference>
<evidence type="ECO:0000256" key="2">
    <source>
        <dbReference type="ARBA" id="ARBA00022857"/>
    </source>
</evidence>
<dbReference type="Proteomes" id="UP000635726">
    <property type="component" value="Unassembled WGS sequence"/>
</dbReference>
<organism evidence="6 7">
    <name type="scientific">Deinococcus aquiradiocola</name>
    <dbReference type="NCBI Taxonomy" id="393059"/>
    <lineage>
        <taxon>Bacteria</taxon>
        <taxon>Thermotogati</taxon>
        <taxon>Deinococcota</taxon>
        <taxon>Deinococci</taxon>
        <taxon>Deinococcales</taxon>
        <taxon>Deinococcaceae</taxon>
        <taxon>Deinococcus</taxon>
    </lineage>
</organism>
<comment type="caution">
    <text evidence="6">The sequence shown here is derived from an EMBL/GenBank/DDBJ whole genome shotgun (WGS) entry which is preliminary data.</text>
</comment>
<dbReference type="SUPFAM" id="SSF53720">
    <property type="entry name" value="ALDH-like"/>
    <property type="match status" value="1"/>
</dbReference>
<evidence type="ECO:0000256" key="1">
    <source>
        <dbReference type="ARBA" id="ARBA00009986"/>
    </source>
</evidence>
<dbReference type="FunFam" id="3.40.605.10:FF:000012">
    <property type="entry name" value="NAD-dependent succinate-semialdehyde dehydrogenase"/>
    <property type="match status" value="1"/>
</dbReference>
<protein>
    <submittedName>
        <fullName evidence="6">Succinate-semialdehyde dehydrogenase</fullName>
    </submittedName>
</protein>
<feature type="domain" description="Aldehyde dehydrogenase" evidence="5">
    <location>
        <begin position="25"/>
        <end position="475"/>
    </location>
</feature>
<keyword evidence="3" id="KW-0560">Oxidoreductase</keyword>
<keyword evidence="7" id="KW-1185">Reference proteome</keyword>
<dbReference type="InterPro" id="IPR015590">
    <property type="entry name" value="Aldehyde_DH_dom"/>
</dbReference>
<sequence>MTSTPTSSPDANASQAHPSHEGRPTPMHSIDPTTGETFATYDTLTPEQIEDRLQRAQTAFGTYRLTTFAQRAEWMARAGELLHERKHELAALATREMGKTLAAALAEVEKCAKSCQYYAQNAEKFLADEHVTTEAERAYVTYQPLGVVLAVMPWNFPYWQVFRFIGPAIMAGNVGLLKHASNVPGCALAIESVMQQAGFPQDVFQTLLVGSRSIEAILKDDRVKAVSLTGSEGAGRSVAGTAGAAIKPSVMELGGSDPFIVMPSADLDLAVKTAVTARTINNGQSCIAAKRFIVHEAIYDRFVNGFVDGLAALTLGDPMQDTTDIGPLATPAIRDEVHGLVQDAVQKGATVLLGGQIPQGQGNYYPATALSDLTPDMQVYGEEVFGPVALIFRVPDQQEAIRVANATRFGLGSSAWTNDDAERARFARDLEAGSVFINSMVASDPRLPFGGVKASGFGRELSRHGIHEFVNTKTVSIGAAPDAHKSKTE</sequence>
<dbReference type="AlphaFoldDB" id="A0A917UTD4"/>
<evidence type="ECO:0000256" key="3">
    <source>
        <dbReference type="ARBA" id="ARBA00023002"/>
    </source>
</evidence>
<dbReference type="Gene3D" id="3.40.309.10">
    <property type="entry name" value="Aldehyde Dehydrogenase, Chain A, domain 2"/>
    <property type="match status" value="1"/>
</dbReference>
<evidence type="ECO:0000259" key="5">
    <source>
        <dbReference type="Pfam" id="PF00171"/>
    </source>
</evidence>
<reference evidence="6" key="1">
    <citation type="journal article" date="2014" name="Int. J. Syst. Evol. Microbiol.">
        <title>Complete genome sequence of Corynebacterium casei LMG S-19264T (=DSM 44701T), isolated from a smear-ripened cheese.</title>
        <authorList>
            <consortium name="US DOE Joint Genome Institute (JGI-PGF)"/>
            <person name="Walter F."/>
            <person name="Albersmeier A."/>
            <person name="Kalinowski J."/>
            <person name="Ruckert C."/>
        </authorList>
    </citation>
    <scope>NUCLEOTIDE SEQUENCE</scope>
    <source>
        <strain evidence="6">JCM 14371</strain>
    </source>
</reference>
<evidence type="ECO:0000313" key="7">
    <source>
        <dbReference type="Proteomes" id="UP000635726"/>
    </source>
</evidence>
<accession>A0A917UTD4</accession>
<dbReference type="PANTHER" id="PTHR43217:SF1">
    <property type="entry name" value="SUCCINATE SEMIALDEHYDE DEHYDROGENASE [NAD(P)+] SAD"/>
    <property type="match status" value="1"/>
</dbReference>
<dbReference type="InterPro" id="IPR016162">
    <property type="entry name" value="Ald_DH_N"/>
</dbReference>
<dbReference type="EMBL" id="BMOE01000012">
    <property type="protein sequence ID" value="GGJ84056.1"/>
    <property type="molecule type" value="Genomic_DNA"/>
</dbReference>
<evidence type="ECO:0000313" key="6">
    <source>
        <dbReference type="EMBL" id="GGJ84056.1"/>
    </source>
</evidence>
<dbReference type="CDD" id="cd07100">
    <property type="entry name" value="ALDH_SSADH1_GabD1"/>
    <property type="match status" value="1"/>
</dbReference>
<dbReference type="InterPro" id="IPR047110">
    <property type="entry name" value="GABD/Sad-like"/>
</dbReference>
<reference evidence="6" key="2">
    <citation type="submission" date="2020-09" db="EMBL/GenBank/DDBJ databases">
        <authorList>
            <person name="Sun Q."/>
            <person name="Ohkuma M."/>
        </authorList>
    </citation>
    <scope>NUCLEOTIDE SEQUENCE</scope>
    <source>
        <strain evidence="6">JCM 14371</strain>
    </source>
</reference>
<feature type="compositionally biased region" description="Polar residues" evidence="4">
    <location>
        <begin position="1"/>
        <end position="17"/>
    </location>
</feature>
<dbReference type="GO" id="GO:0004030">
    <property type="term" value="F:aldehyde dehydrogenase [NAD(P)+] activity"/>
    <property type="evidence" value="ECO:0007669"/>
    <property type="project" value="InterPro"/>
</dbReference>
<name>A0A917UTD4_9DEIO</name>
<keyword evidence="2" id="KW-0521">NADP</keyword>
<dbReference type="PANTHER" id="PTHR43217">
    <property type="entry name" value="SUCCINATE SEMIALDEHYDE DEHYDROGENASE [NAD(P)+] SAD"/>
    <property type="match status" value="1"/>
</dbReference>
<dbReference type="FunFam" id="3.40.309.10:FF:000010">
    <property type="entry name" value="Gamma-aminobutyraldehyde dehydrogenase"/>
    <property type="match status" value="1"/>
</dbReference>
<dbReference type="InterPro" id="IPR044148">
    <property type="entry name" value="ALDH_GabD1-like"/>
</dbReference>
<proteinExistence type="inferred from homology"/>
<dbReference type="RefSeq" id="WP_229671048.1">
    <property type="nucleotide sequence ID" value="NZ_BMOE01000012.1"/>
</dbReference>
<dbReference type="InterPro" id="IPR016163">
    <property type="entry name" value="Ald_DH_C"/>
</dbReference>
<comment type="similarity">
    <text evidence="1">Belongs to the aldehyde dehydrogenase family.</text>
</comment>
<evidence type="ECO:0000256" key="4">
    <source>
        <dbReference type="SAM" id="MobiDB-lite"/>
    </source>
</evidence>
<dbReference type="InterPro" id="IPR016161">
    <property type="entry name" value="Ald_DH/histidinol_DH"/>
</dbReference>
<dbReference type="Pfam" id="PF00171">
    <property type="entry name" value="Aldedh"/>
    <property type="match status" value="1"/>
</dbReference>